<protein>
    <submittedName>
        <fullName evidence="1">Polyketide synthase</fullName>
    </submittedName>
</protein>
<dbReference type="VEuPathDB" id="FungiDB:CH63R_09659"/>
<dbReference type="AlphaFoldDB" id="A0A1B7Y875"/>
<reference evidence="2" key="1">
    <citation type="journal article" date="2017" name="BMC Genomics">
        <title>Gapless genome assembly of Colletotrichum higginsianum reveals chromosome structure and association of transposable elements with secondary metabolite gene clusters.</title>
        <authorList>
            <person name="Dallery J.-F."/>
            <person name="Lapalu N."/>
            <person name="Zampounis A."/>
            <person name="Pigne S."/>
            <person name="Luyten I."/>
            <person name="Amselem J."/>
            <person name="Wittenberg A.H.J."/>
            <person name="Zhou S."/>
            <person name="de Queiroz M.V."/>
            <person name="Robin G.P."/>
            <person name="Auger A."/>
            <person name="Hainaut M."/>
            <person name="Henrissat B."/>
            <person name="Kim K.-T."/>
            <person name="Lee Y.-H."/>
            <person name="Lespinet O."/>
            <person name="Schwartz D.C."/>
            <person name="Thon M.R."/>
            <person name="O'Connell R.J."/>
        </authorList>
    </citation>
    <scope>NUCLEOTIDE SEQUENCE [LARGE SCALE GENOMIC DNA]</scope>
    <source>
        <strain evidence="2">IMI 349063</strain>
    </source>
</reference>
<dbReference type="KEGG" id="chig:CH63R_09659"/>
<accession>A0A1B7Y875</accession>
<dbReference type="GeneID" id="28868740"/>
<evidence type="ECO:0000313" key="2">
    <source>
        <dbReference type="Proteomes" id="UP000092177"/>
    </source>
</evidence>
<dbReference type="EMBL" id="LTAN01000006">
    <property type="protein sequence ID" value="OBR08138.1"/>
    <property type="molecule type" value="Genomic_DNA"/>
</dbReference>
<sequence length="633" mass="71075">MSEKFFTHYSLDDVARLITVTNKEMFTTVFVYFDRKMNLTAPTETNLTKYLNEVMSSNTRVSTPIFLAGDEVLMMATFMMKSPISDYQHVRLLDHRFKLALKLPAEMDEDALRAMMMHMDSAKSMTRRLYAARIYRPQEVYMIMTRAAVRGQHHVLIVTQGRAVTVLLIHLHLAAIPNPFAFYTSNLSQHHISTPWIRLKIGFRGRLCLQALCTPGRASVADVPALQAQHVSCVIVHGQSKVTQGRKQMQKNRDKEKLTTTHKIEMLLPHATRALLVLRGKTFDRSLGPLAALRRALKAILAGHLETWRDSLSGMVMKREREREGERGDADLHAAFHEHVSFDHVVAALTVPKVGRNGQIKSGTCVVLEPSQQLFVDRDALHQHPRRFVLVQSLNLNLEGGNRLDHVQYCIGVRVETQPKGRRRRRYYRRRPSTAAAAGTWSGTLRLTHDTLDRPCRIPMPSKLRQAGADGEVPRDQQVVAPVPEEECYLSPDLTEAACTVRLPACPSATGDRSVFNMCWRDCVFHLAGYMLNGHPDGPSAEANIAISVQEIVFEEDLHDMDTFQVYRHMSPTETGFIGDVYVFRGQKLVALCSDRVYKTATPRRGATSVKKTAAAAAAAAGRHAAAVRAKAR</sequence>
<gene>
    <name evidence="1" type="ORF">CH63R_09659</name>
</gene>
<evidence type="ECO:0000313" key="1">
    <source>
        <dbReference type="EMBL" id="OBR08138.1"/>
    </source>
</evidence>
<keyword evidence="2" id="KW-1185">Reference proteome</keyword>
<organism evidence="1 2">
    <name type="scientific">Colletotrichum higginsianum (strain IMI 349063)</name>
    <name type="common">Crucifer anthracnose fungus</name>
    <dbReference type="NCBI Taxonomy" id="759273"/>
    <lineage>
        <taxon>Eukaryota</taxon>
        <taxon>Fungi</taxon>
        <taxon>Dikarya</taxon>
        <taxon>Ascomycota</taxon>
        <taxon>Pezizomycotina</taxon>
        <taxon>Sordariomycetes</taxon>
        <taxon>Hypocreomycetidae</taxon>
        <taxon>Glomerellales</taxon>
        <taxon>Glomerellaceae</taxon>
        <taxon>Colletotrichum</taxon>
        <taxon>Colletotrichum destructivum species complex</taxon>
    </lineage>
</organism>
<proteinExistence type="predicted"/>
<dbReference type="Gene3D" id="3.10.129.110">
    <property type="entry name" value="Polyketide synthase dehydratase"/>
    <property type="match status" value="1"/>
</dbReference>
<dbReference type="InterPro" id="IPR042104">
    <property type="entry name" value="PKS_dehydratase_sf"/>
</dbReference>
<comment type="caution">
    <text evidence="1">The sequence shown here is derived from an EMBL/GenBank/DDBJ whole genome shotgun (WGS) entry which is preliminary data.</text>
</comment>
<dbReference type="Proteomes" id="UP000092177">
    <property type="component" value="Chromosome 6"/>
</dbReference>
<dbReference type="RefSeq" id="XP_018156656.1">
    <property type="nucleotide sequence ID" value="XM_018304633.1"/>
</dbReference>
<name>A0A1B7Y875_COLHI</name>